<evidence type="ECO:0000256" key="4">
    <source>
        <dbReference type="ARBA" id="ARBA00022840"/>
    </source>
</evidence>
<gene>
    <name evidence="7" type="ORF">IHV25_09140</name>
</gene>
<evidence type="ECO:0000256" key="3">
    <source>
        <dbReference type="ARBA" id="ARBA00022741"/>
    </source>
</evidence>
<dbReference type="Gene3D" id="3.30.1490.330">
    <property type="match status" value="1"/>
</dbReference>
<evidence type="ECO:0000256" key="2">
    <source>
        <dbReference type="ARBA" id="ARBA00022723"/>
    </source>
</evidence>
<dbReference type="InterPro" id="IPR016185">
    <property type="entry name" value="PreATP-grasp_dom_sf"/>
</dbReference>
<name>A0A8J6YND2_9PROT</name>
<accession>A0A8J6YND2</accession>
<dbReference type="RefSeq" id="WP_192534821.1">
    <property type="nucleotide sequence ID" value="NZ_JACZHT010000007.1"/>
</dbReference>
<dbReference type="Pfam" id="PF03738">
    <property type="entry name" value="GSP_synth"/>
    <property type="match status" value="1"/>
</dbReference>
<proteinExistence type="predicted"/>
<keyword evidence="8" id="KW-1185">Reference proteome</keyword>
<dbReference type="SUPFAM" id="SSF56059">
    <property type="entry name" value="Glutathione synthetase ATP-binding domain-like"/>
    <property type="match status" value="1"/>
</dbReference>
<reference evidence="7" key="1">
    <citation type="submission" date="2020-10" db="EMBL/GenBank/DDBJ databases">
        <title>Genome sequence of the unusual species of purple photosynthetic bacteria, Phaeovibrio sulfidiphilus DSM 23193, type strain.</title>
        <authorList>
            <person name="Kyndt J.A."/>
            <person name="Meyer T.E."/>
        </authorList>
    </citation>
    <scope>NUCLEOTIDE SEQUENCE</scope>
    <source>
        <strain evidence="7">DSM 23193</strain>
    </source>
</reference>
<dbReference type="GO" id="GO:0046872">
    <property type="term" value="F:metal ion binding"/>
    <property type="evidence" value="ECO:0007669"/>
    <property type="project" value="UniProtKB-KW"/>
</dbReference>
<dbReference type="AlphaFoldDB" id="A0A8J6YND2"/>
<keyword evidence="3" id="KW-0547">Nucleotide-binding</keyword>
<dbReference type="Proteomes" id="UP000631034">
    <property type="component" value="Unassembled WGS sequence"/>
</dbReference>
<dbReference type="InterPro" id="IPR005494">
    <property type="entry name" value="GSPS_pre-ATP-grasp-like_dom"/>
</dbReference>
<feature type="domain" description="Glutathionylspermidine synthase pre-ATP-grasp-like" evidence="6">
    <location>
        <begin position="12"/>
        <end position="383"/>
    </location>
</feature>
<dbReference type="GO" id="GO:0005524">
    <property type="term" value="F:ATP binding"/>
    <property type="evidence" value="ECO:0007669"/>
    <property type="project" value="UniProtKB-KW"/>
</dbReference>
<keyword evidence="5" id="KW-0460">Magnesium</keyword>
<protein>
    <submittedName>
        <fullName evidence="7">Glutathionylspermidine synthase family protein</fullName>
    </submittedName>
</protein>
<sequence length="388" mass="44360">MKRLPMPVRPNWEEVAREHGFHFHRIDGELYWDESACYSFTLDEIEQGLEDPAQELADMCLDLVSEVVGDEYQLNRLGIPEMFHDLVRDSWQRNEPSLYGRFDFAFDGTGPAKLYEYNADTPTSVYEAAFFQWKWLEDMIASGHLPDSADQFNSIQERLIETFSTFQVPEVMHFASMAGSEEDRATVEYLRDCAMQAGLSTRQMLMEDIGTDSSGLFVDGDNQPIHWLFKLYPWEFMWEDSFAPNVVRCDTTFVEPPWKMVLSNKGLLPLLWERFEGHPNLLPAWFHDPDEPPPCDSYVVKPLLSREGANVHVVEDNREVYASGGMYGGRRYVGQALHMVPYVDGHGPVCGVWIVGNRACGLGIREDNGPITSDASRFVPHIILDERG</sequence>
<dbReference type="SUPFAM" id="SSF52440">
    <property type="entry name" value="PreATP-grasp domain"/>
    <property type="match status" value="1"/>
</dbReference>
<evidence type="ECO:0000256" key="5">
    <source>
        <dbReference type="ARBA" id="ARBA00022842"/>
    </source>
</evidence>
<keyword evidence="4" id="KW-0067">ATP-binding</keyword>
<evidence type="ECO:0000256" key="1">
    <source>
        <dbReference type="ARBA" id="ARBA00022598"/>
    </source>
</evidence>
<evidence type="ECO:0000313" key="8">
    <source>
        <dbReference type="Proteomes" id="UP000631034"/>
    </source>
</evidence>
<evidence type="ECO:0000313" key="7">
    <source>
        <dbReference type="EMBL" id="MBE1237810.1"/>
    </source>
</evidence>
<keyword evidence="2" id="KW-0479">Metal-binding</keyword>
<dbReference type="EMBL" id="JACZHT010000007">
    <property type="protein sequence ID" value="MBE1237810.1"/>
    <property type="molecule type" value="Genomic_DNA"/>
</dbReference>
<dbReference type="GO" id="GO:0016874">
    <property type="term" value="F:ligase activity"/>
    <property type="evidence" value="ECO:0007669"/>
    <property type="project" value="UniProtKB-KW"/>
</dbReference>
<organism evidence="7 8">
    <name type="scientific">Phaeovibrio sulfidiphilus</name>
    <dbReference type="NCBI Taxonomy" id="1220600"/>
    <lineage>
        <taxon>Bacteria</taxon>
        <taxon>Pseudomonadati</taxon>
        <taxon>Pseudomonadota</taxon>
        <taxon>Alphaproteobacteria</taxon>
        <taxon>Rhodospirillales</taxon>
        <taxon>Rhodospirillaceae</taxon>
        <taxon>Phaeovibrio</taxon>
    </lineage>
</organism>
<comment type="caution">
    <text evidence="7">The sequence shown here is derived from an EMBL/GenBank/DDBJ whole genome shotgun (WGS) entry which is preliminary data.</text>
</comment>
<evidence type="ECO:0000259" key="6">
    <source>
        <dbReference type="Pfam" id="PF03738"/>
    </source>
</evidence>
<keyword evidence="1" id="KW-0436">Ligase</keyword>